<name>A0A4Q8AJS1_9MICO</name>
<dbReference type="EMBL" id="SHLC01000001">
    <property type="protein sequence ID" value="RZU64133.1"/>
    <property type="molecule type" value="Genomic_DNA"/>
</dbReference>
<organism evidence="3 4">
    <name type="scientific">Microterricola gilva</name>
    <dbReference type="NCBI Taxonomy" id="393267"/>
    <lineage>
        <taxon>Bacteria</taxon>
        <taxon>Bacillati</taxon>
        <taxon>Actinomycetota</taxon>
        <taxon>Actinomycetes</taxon>
        <taxon>Micrococcales</taxon>
        <taxon>Microbacteriaceae</taxon>
        <taxon>Microterricola</taxon>
    </lineage>
</organism>
<feature type="compositionally biased region" description="Gly residues" evidence="1">
    <location>
        <begin position="518"/>
        <end position="558"/>
    </location>
</feature>
<sequence>MAEHINPAAIPGDALQPELLVQHADSLAKAASGTRDHGAEVVAEWQKLSAYYTAPEGPQLFAVMTPVGPATSAFGDNLDVVVAALKAFADEVIPIKAELARLKGEAQTFVDTTVKNGVDVKYTDYGYGYGGYGASGAYAGYGYNAFGSYTQAAEDNPVTRTHHQNWDENQGAVDENNALIAAVSAQQVKLWAAERTCANTIRALFGADPLRSMQSEDDALGYGLSEIPEGTEMPWGAATKRTEGCAEASLTFVFEDVIWKGIAVGGVWGTVTGLGTLLLGYNPATGDFFSGDAYGAAWSGLGMLGFGLATAGPLGIVGGFVPGPVGDFFRGGQEAVVNTLKGVVAWDTWAENPGEALGSSIFNIATIVIPAGAVVGGVKTATGAANALGKAAKIVDMVDPGAWLSKGVLGGSKFIAPSVADLLKSLDFNLGDNMGNLFDGSTLKIANFDGSTFDFTPPKADVPDSFDVPPARGTDAADIPVRMPESVVAGAPGSSQFLSPDTHIGGTGTTVLDTPPSHGGGTGSGSGSGNGTGSGSGTGAGGGSGAGTGTGGGSGHGSNTGADGADGVPPKDPADVADPSDPPKKPWDPEMGDPVLSDADYGPGFERVPDRTDSNPIDDNYGDVRPDGESGRLDDKYAHPGTVSDDVAHMIEDPTAPYGRGDDGTPYSREEWESRYTDEDGYPIYPGNDGGKLGSFVEFDNIADFKAHYGESLDRFGHDGGKFLSFPEMSFESRALPPSNLSATYSVFEIGDSLPDGYRIEVSEIAPAFGRDGGGLQVRFLDPDGQPVSVASLLDGENPLLSRSTDDSSTLRLGDDNDLRFESSSTSDSLIENAFHRAEQDGTVESPGNVGVPPTVLSAAELQQIRTDGYSVAFFGDDNLKYYQQPQTTLGANGRPFFVMPGSDAVLVQNAHDAARYTGMSPSTLRAYTNGGEVYGVAFPATGIAHRVPVAADAQGWAHFLEGGHTAVRLPESGASGGPLRSGYLVNPVRELVVPGGTAMPPGSVLFRLGPNGDPIVLRRFR</sequence>
<comment type="caution">
    <text evidence="3">The sequence shown here is derived from an EMBL/GenBank/DDBJ whole genome shotgun (WGS) entry which is preliminary data.</text>
</comment>
<dbReference type="Proteomes" id="UP000291483">
    <property type="component" value="Unassembled WGS sequence"/>
</dbReference>
<protein>
    <submittedName>
        <fullName evidence="3">Uncharacterized protein DUF4237</fullName>
    </submittedName>
</protein>
<dbReference type="Pfam" id="PF14021">
    <property type="entry name" value="TNT"/>
    <property type="match status" value="1"/>
</dbReference>
<evidence type="ECO:0000259" key="2">
    <source>
        <dbReference type="Pfam" id="PF14021"/>
    </source>
</evidence>
<accession>A0A4Q8AJS1</accession>
<dbReference type="GO" id="GO:0050135">
    <property type="term" value="F:NADP+ nucleosidase activity"/>
    <property type="evidence" value="ECO:0007669"/>
    <property type="project" value="InterPro"/>
</dbReference>
<keyword evidence="4" id="KW-1185">Reference proteome</keyword>
<feature type="domain" description="TNT" evidence="2">
    <location>
        <begin position="709"/>
        <end position="795"/>
    </location>
</feature>
<proteinExistence type="predicted"/>
<feature type="region of interest" description="Disordered" evidence="1">
    <location>
        <begin position="460"/>
        <end position="479"/>
    </location>
</feature>
<dbReference type="InterPro" id="IPR025331">
    <property type="entry name" value="TNT"/>
</dbReference>
<evidence type="ECO:0000256" key="1">
    <source>
        <dbReference type="SAM" id="MobiDB-lite"/>
    </source>
</evidence>
<gene>
    <name evidence="3" type="ORF">EV379_0427</name>
</gene>
<evidence type="ECO:0000313" key="4">
    <source>
        <dbReference type="Proteomes" id="UP000291483"/>
    </source>
</evidence>
<feature type="region of interest" description="Disordered" evidence="1">
    <location>
        <begin position="487"/>
        <end position="642"/>
    </location>
</feature>
<dbReference type="RefSeq" id="WP_130504699.1">
    <property type="nucleotide sequence ID" value="NZ_SHLC01000001.1"/>
</dbReference>
<dbReference type="OrthoDB" id="3259283at2"/>
<evidence type="ECO:0000313" key="3">
    <source>
        <dbReference type="EMBL" id="RZU64133.1"/>
    </source>
</evidence>
<reference evidence="3 4" key="1">
    <citation type="submission" date="2019-02" db="EMBL/GenBank/DDBJ databases">
        <title>Sequencing the genomes of 1000 actinobacteria strains.</title>
        <authorList>
            <person name="Klenk H.-P."/>
        </authorList>
    </citation>
    <scope>NUCLEOTIDE SEQUENCE [LARGE SCALE GENOMIC DNA]</scope>
    <source>
        <strain evidence="3 4">DSM 18319</strain>
    </source>
</reference>
<dbReference type="AlphaFoldDB" id="A0A4Q8AJS1"/>
<feature type="compositionally biased region" description="Low complexity" evidence="1">
    <location>
        <begin position="559"/>
        <end position="568"/>
    </location>
</feature>
<feature type="compositionally biased region" description="Basic and acidic residues" evidence="1">
    <location>
        <begin position="622"/>
        <end position="638"/>
    </location>
</feature>